<dbReference type="EMBL" id="AAEW02000014">
    <property type="protein sequence ID" value="EAT15100.1"/>
    <property type="molecule type" value="Genomic_DNA"/>
</dbReference>
<evidence type="ECO:0000313" key="2">
    <source>
        <dbReference type="Proteomes" id="UP000005695"/>
    </source>
</evidence>
<dbReference type="OrthoDB" id="9801336at2"/>
<accession>Q1JXP3</accession>
<proteinExistence type="predicted"/>
<evidence type="ECO:0000313" key="1">
    <source>
        <dbReference type="EMBL" id="EAT15100.1"/>
    </source>
</evidence>
<dbReference type="AlphaFoldDB" id="Q1JXP3"/>
<sequence length="417" mass="48308">MKRWGLALVLLLWASAAWGWQVHGFIDGRSGMRLQDDAVERRAILNELRLQLDLNHMSDLAIWQFRADLVGDEAAGETDQDLERGHGVLDLREANVLLTPFYFLDVKLGRQILTWGTGDLLFINDLFPKDWQSFFIGRDVEYLKAPSDAAMFSFYPSWANIDVIYVPRFDADRYISGERISYWNPMLGRRAGSGDDMAVDQRTEWLREDEWHLRISRNVEGVEWAAYAYDGYWKSPQGVDVVYRSYFPKLRVFGASVRGSIAGGVVNLETGYYDSREDRRGDDAMVPNSEMRVLVGYEREIVRNFSAALQYYLEYMQDYSAYRRTLPEGMAARDEDRHVLTLRLTRQLLNQNLELSLFSYWSPSDRDSYLRPHVKYKASDAVSLYLGANLFFGDVPHTFFGQFEDNTNVYAGVRYSF</sequence>
<gene>
    <name evidence="1" type="ORF">Dace_1177</name>
</gene>
<comment type="caution">
    <text evidence="1">The sequence shown here is derived from an EMBL/GenBank/DDBJ whole genome shotgun (WGS) entry which is preliminary data.</text>
</comment>
<protein>
    <recommendedName>
        <fullName evidence="3">Alginate export domain-containing protein</fullName>
    </recommendedName>
</protein>
<reference evidence="1" key="2">
    <citation type="submission" date="2006-05" db="EMBL/GenBank/DDBJ databases">
        <title>Sequencing of the draft genome and assembly of Desulfuromonas acetoxidans DSM 684.</title>
        <authorList>
            <consortium name="US DOE Joint Genome Institute (JGI-PGF)"/>
            <person name="Copeland A."/>
            <person name="Lucas S."/>
            <person name="Lapidus A."/>
            <person name="Barry K."/>
            <person name="Detter J.C."/>
            <person name="Glavina del Rio T."/>
            <person name="Hammon N."/>
            <person name="Israni S."/>
            <person name="Dalin E."/>
            <person name="Tice H."/>
            <person name="Bruce D."/>
            <person name="Pitluck S."/>
            <person name="Richardson P."/>
        </authorList>
    </citation>
    <scope>NUCLEOTIDE SEQUENCE [LARGE SCALE GENOMIC DNA]</scope>
    <source>
        <strain evidence="1">DSM 684</strain>
    </source>
</reference>
<dbReference type="Proteomes" id="UP000005695">
    <property type="component" value="Unassembled WGS sequence"/>
</dbReference>
<organism evidence="1 2">
    <name type="scientific">Desulfuromonas acetoxidans (strain DSM 684 / 11070)</name>
    <dbReference type="NCBI Taxonomy" id="281689"/>
    <lineage>
        <taxon>Bacteria</taxon>
        <taxon>Pseudomonadati</taxon>
        <taxon>Thermodesulfobacteriota</taxon>
        <taxon>Desulfuromonadia</taxon>
        <taxon>Desulfuromonadales</taxon>
        <taxon>Desulfuromonadaceae</taxon>
        <taxon>Desulfuromonas</taxon>
    </lineage>
</organism>
<reference evidence="1" key="1">
    <citation type="submission" date="2006-05" db="EMBL/GenBank/DDBJ databases">
        <title>Annotation of the draft genome assembly of Desulfuromonas acetoxidans DSM 684.</title>
        <authorList>
            <consortium name="US DOE Joint Genome Institute (JGI-ORNL)"/>
            <person name="Larimer F."/>
            <person name="Land M."/>
            <person name="Hauser L."/>
        </authorList>
    </citation>
    <scope>NUCLEOTIDE SEQUENCE [LARGE SCALE GENOMIC DNA]</scope>
    <source>
        <strain evidence="1">DSM 684</strain>
    </source>
</reference>
<name>Q1JXP3_DESA6</name>
<evidence type="ECO:0008006" key="3">
    <source>
        <dbReference type="Google" id="ProtNLM"/>
    </source>
</evidence>
<dbReference type="RefSeq" id="WP_006001713.1">
    <property type="nucleotide sequence ID" value="NZ_AAEW02000014.1"/>
</dbReference>
<keyword evidence="2" id="KW-1185">Reference proteome</keyword>